<accession>A0AAU9LL97</accession>
<dbReference type="AlphaFoldDB" id="A0AAU9LL97"/>
<proteinExistence type="predicted"/>
<feature type="compositionally biased region" description="Basic and acidic residues" evidence="1">
    <location>
        <begin position="97"/>
        <end position="111"/>
    </location>
</feature>
<keyword evidence="3" id="KW-1185">Reference proteome</keyword>
<dbReference type="EMBL" id="CAKMRJ010000001">
    <property type="protein sequence ID" value="CAH1415551.1"/>
    <property type="molecule type" value="Genomic_DNA"/>
</dbReference>
<reference evidence="2 3" key="1">
    <citation type="submission" date="2022-01" db="EMBL/GenBank/DDBJ databases">
        <authorList>
            <person name="Xiong W."/>
            <person name="Schranz E."/>
        </authorList>
    </citation>
    <scope>NUCLEOTIDE SEQUENCE [LARGE SCALE GENOMIC DNA]</scope>
</reference>
<comment type="caution">
    <text evidence="2">The sequence shown here is derived from an EMBL/GenBank/DDBJ whole genome shotgun (WGS) entry which is preliminary data.</text>
</comment>
<feature type="region of interest" description="Disordered" evidence="1">
    <location>
        <begin position="51"/>
        <end position="122"/>
    </location>
</feature>
<evidence type="ECO:0000256" key="1">
    <source>
        <dbReference type="SAM" id="MobiDB-lite"/>
    </source>
</evidence>
<sequence>MKGFGEAVGSIQTSRVTGWIRSGGRKKLEDRLTYGCRDKLTGRPELFATRTMSPSIIDRDMEQANSAAEENGPNPGEPPRFLSRRRWSQSTGRKSGSKIDLRKEQDRKQEANDSGLMRVIRS</sequence>
<feature type="region of interest" description="Disordered" evidence="1">
    <location>
        <begin position="1"/>
        <end position="22"/>
    </location>
</feature>
<dbReference type="Proteomes" id="UP001157418">
    <property type="component" value="Unassembled WGS sequence"/>
</dbReference>
<protein>
    <submittedName>
        <fullName evidence="2">Uncharacterized protein</fullName>
    </submittedName>
</protein>
<organism evidence="2 3">
    <name type="scientific">Lactuca virosa</name>
    <dbReference type="NCBI Taxonomy" id="75947"/>
    <lineage>
        <taxon>Eukaryota</taxon>
        <taxon>Viridiplantae</taxon>
        <taxon>Streptophyta</taxon>
        <taxon>Embryophyta</taxon>
        <taxon>Tracheophyta</taxon>
        <taxon>Spermatophyta</taxon>
        <taxon>Magnoliopsida</taxon>
        <taxon>eudicotyledons</taxon>
        <taxon>Gunneridae</taxon>
        <taxon>Pentapetalae</taxon>
        <taxon>asterids</taxon>
        <taxon>campanulids</taxon>
        <taxon>Asterales</taxon>
        <taxon>Asteraceae</taxon>
        <taxon>Cichorioideae</taxon>
        <taxon>Cichorieae</taxon>
        <taxon>Lactucinae</taxon>
        <taxon>Lactuca</taxon>
    </lineage>
</organism>
<evidence type="ECO:0000313" key="3">
    <source>
        <dbReference type="Proteomes" id="UP001157418"/>
    </source>
</evidence>
<name>A0AAU9LL97_9ASTR</name>
<evidence type="ECO:0000313" key="2">
    <source>
        <dbReference type="EMBL" id="CAH1415551.1"/>
    </source>
</evidence>
<gene>
    <name evidence="2" type="ORF">LVIROSA_LOCUS3388</name>
</gene>